<evidence type="ECO:0000313" key="3">
    <source>
        <dbReference type="EMBL" id="MDC9596307.1"/>
    </source>
</evidence>
<dbReference type="SUPFAM" id="SSF49482">
    <property type="entry name" value="Aromatic compound dioxygenase"/>
    <property type="match status" value="1"/>
</dbReference>
<evidence type="ECO:0000256" key="1">
    <source>
        <dbReference type="SAM" id="SignalP"/>
    </source>
</evidence>
<organism evidence="3 4">
    <name type="scientific">Xenorhabdus anantnagensis</name>
    <dbReference type="NCBI Taxonomy" id="3025875"/>
    <lineage>
        <taxon>Bacteria</taxon>
        <taxon>Pseudomonadati</taxon>
        <taxon>Pseudomonadota</taxon>
        <taxon>Gammaproteobacteria</taxon>
        <taxon>Enterobacterales</taxon>
        <taxon>Morganellaceae</taxon>
        <taxon>Xenorhabdus</taxon>
    </lineage>
</organism>
<dbReference type="InterPro" id="IPR015889">
    <property type="entry name" value="Intradiol_dOase_core"/>
</dbReference>
<proteinExistence type="predicted"/>
<keyword evidence="4" id="KW-1185">Reference proteome</keyword>
<feature type="signal peptide" evidence="1">
    <location>
        <begin position="1"/>
        <end position="31"/>
    </location>
</feature>
<dbReference type="Gene3D" id="2.60.130.10">
    <property type="entry name" value="Aromatic compound dioxygenase"/>
    <property type="match status" value="1"/>
</dbReference>
<dbReference type="Pfam" id="PF00775">
    <property type="entry name" value="Dioxygenase_C"/>
    <property type="match status" value="1"/>
</dbReference>
<keyword evidence="3" id="KW-0560">Oxidoreductase</keyword>
<keyword evidence="1" id="KW-0732">Signal</keyword>
<dbReference type="PANTHER" id="PTHR34315">
    <property type="match status" value="1"/>
</dbReference>
<feature type="domain" description="Intradiol ring-cleavage dioxygenases" evidence="2">
    <location>
        <begin position="63"/>
        <end position="202"/>
    </location>
</feature>
<dbReference type="EMBL" id="JAQRFN010000004">
    <property type="protein sequence ID" value="MDC9596307.1"/>
    <property type="molecule type" value="Genomic_DNA"/>
</dbReference>
<dbReference type="RefSeq" id="WP_273574823.1">
    <property type="nucleotide sequence ID" value="NZ_JAQRFN010000004.1"/>
</dbReference>
<dbReference type="PROSITE" id="PS51318">
    <property type="entry name" value="TAT"/>
    <property type="match status" value="1"/>
</dbReference>
<reference evidence="3 4" key="1">
    <citation type="submission" date="2023-02" db="EMBL/GenBank/DDBJ databases">
        <title>Entomopathogenic bacteria.</title>
        <authorList>
            <person name="Machado R.A."/>
        </authorList>
    </citation>
    <scope>NUCLEOTIDE SEQUENCE [LARGE SCALE GENOMIC DNA]</scope>
    <source>
        <strain evidence="3 4">XENO-2</strain>
    </source>
</reference>
<dbReference type="InterPro" id="IPR000627">
    <property type="entry name" value="Intradiol_dOase_C"/>
</dbReference>
<evidence type="ECO:0000259" key="2">
    <source>
        <dbReference type="Pfam" id="PF00775"/>
    </source>
</evidence>
<sequence length="276" mass="30920">MKNERRLFLKQASVTGAVFSLLPLIPAGVFASSQSQEKKGDGIDIIDIGVCEMTPEEMSGPYFINNKLLRRNITEDESGIPLLLTIKVIDSVTCKPLDDILIDIWHCNAMGKYSGWKYINPDLEAPSDNIGTISRTDESTFLRGAQRTDKEGIVRFTTIFPGFYAGRAIHIHLSARNASVQKRQDDKFYFVGQLYFPEDISKEIMINDMYSPRDIDRLKNEDDSIFSGVKNRAAILTVKKIGDSPLDGLHGKIVLSINKDNVSKKITPKDLAKYTV</sequence>
<name>A0ABT5LPH5_9GAMM</name>
<comment type="caution">
    <text evidence="3">The sequence shown here is derived from an EMBL/GenBank/DDBJ whole genome shotgun (WGS) entry which is preliminary data.</text>
</comment>
<feature type="chain" id="PRO_5046115129" evidence="1">
    <location>
        <begin position="32"/>
        <end position="276"/>
    </location>
</feature>
<dbReference type="GO" id="GO:0051213">
    <property type="term" value="F:dioxygenase activity"/>
    <property type="evidence" value="ECO:0007669"/>
    <property type="project" value="UniProtKB-KW"/>
</dbReference>
<keyword evidence="3" id="KW-0223">Dioxygenase</keyword>
<dbReference type="CDD" id="cd03457">
    <property type="entry name" value="intradiol_dioxygenase_like"/>
    <property type="match status" value="1"/>
</dbReference>
<gene>
    <name evidence="3" type="ORF">PSI14_05325</name>
</gene>
<dbReference type="InterPro" id="IPR006311">
    <property type="entry name" value="TAT_signal"/>
</dbReference>
<evidence type="ECO:0000313" key="4">
    <source>
        <dbReference type="Proteomes" id="UP001220225"/>
    </source>
</evidence>
<dbReference type="Proteomes" id="UP001220225">
    <property type="component" value="Unassembled WGS sequence"/>
</dbReference>
<accession>A0ABT5LPH5</accession>
<protein>
    <submittedName>
        <fullName evidence="3">Intradiol ring-cleavage dioxygenase</fullName>
    </submittedName>
</protein>
<dbReference type="PANTHER" id="PTHR34315:SF1">
    <property type="entry name" value="INTRADIOL RING-CLEAVAGE DIOXYGENASES DOMAIN-CONTAINING PROTEIN-RELATED"/>
    <property type="match status" value="1"/>
</dbReference>